<dbReference type="Proteomes" id="UP000289784">
    <property type="component" value="Unassembled WGS sequence"/>
</dbReference>
<keyword evidence="3" id="KW-1185">Reference proteome</keyword>
<evidence type="ECO:0000313" key="2">
    <source>
        <dbReference type="EMBL" id="RXR05969.1"/>
    </source>
</evidence>
<name>A0A4Q1JV07_9GAMM</name>
<dbReference type="OrthoDB" id="6008093at2"/>
<protein>
    <submittedName>
        <fullName evidence="2">Uncharacterized protein</fullName>
    </submittedName>
</protein>
<comment type="caution">
    <text evidence="2">The sequence shown here is derived from an EMBL/GenBank/DDBJ whole genome shotgun (WGS) entry which is preliminary data.</text>
</comment>
<gene>
    <name evidence="2" type="ORF">EPA99_08960</name>
</gene>
<evidence type="ECO:0000313" key="3">
    <source>
        <dbReference type="Proteomes" id="UP000289784"/>
    </source>
</evidence>
<proteinExistence type="predicted"/>
<sequence>MAKSPALARTYAMTARRERRRPPLRVTEGRKRGQVAYAFGATLDQIDQLDRLLRTISAHSDMVAVCSGAQLDDASLSTLGESIFDSAREVRGLVDAIYAQRLRSPGTPSES</sequence>
<organism evidence="2 3">
    <name type="scientific">Pseudoxanthomonas composti</name>
    <dbReference type="NCBI Taxonomy" id="2137479"/>
    <lineage>
        <taxon>Bacteria</taxon>
        <taxon>Pseudomonadati</taxon>
        <taxon>Pseudomonadota</taxon>
        <taxon>Gammaproteobacteria</taxon>
        <taxon>Lysobacterales</taxon>
        <taxon>Lysobacteraceae</taxon>
        <taxon>Pseudoxanthomonas</taxon>
    </lineage>
</organism>
<evidence type="ECO:0000256" key="1">
    <source>
        <dbReference type="SAM" id="MobiDB-lite"/>
    </source>
</evidence>
<accession>A0A4Q1JV07</accession>
<dbReference type="AlphaFoldDB" id="A0A4Q1JV07"/>
<reference evidence="2 3" key="1">
    <citation type="submission" date="2019-01" db="EMBL/GenBank/DDBJ databases">
        <title>Pseudoxanthomonas composti sp. nov., isolated from compost.</title>
        <authorList>
            <person name="Yang G."/>
        </authorList>
    </citation>
    <scope>NUCLEOTIDE SEQUENCE [LARGE SCALE GENOMIC DNA]</scope>
    <source>
        <strain evidence="2 3">GSS15</strain>
    </source>
</reference>
<dbReference type="EMBL" id="SAWZ01000004">
    <property type="protein sequence ID" value="RXR05969.1"/>
    <property type="molecule type" value="Genomic_DNA"/>
</dbReference>
<feature type="region of interest" description="Disordered" evidence="1">
    <location>
        <begin position="1"/>
        <end position="23"/>
    </location>
</feature>